<dbReference type="InterPro" id="IPR027640">
    <property type="entry name" value="Kinesin-like_fam"/>
</dbReference>
<comment type="caution">
    <text evidence="8">The sequence shown here is derived from an EMBL/GenBank/DDBJ whole genome shotgun (WGS) entry which is preliminary data.</text>
</comment>
<dbReference type="GO" id="GO:0008017">
    <property type="term" value="F:microtubule binding"/>
    <property type="evidence" value="ECO:0007669"/>
    <property type="project" value="InterPro"/>
</dbReference>
<feature type="compositionally biased region" description="Low complexity" evidence="6">
    <location>
        <begin position="478"/>
        <end position="489"/>
    </location>
</feature>
<dbReference type="OrthoDB" id="3176171at2759"/>
<proteinExistence type="inferred from homology"/>
<dbReference type="PRINTS" id="PR00380">
    <property type="entry name" value="KINESINHEAVY"/>
</dbReference>
<gene>
    <name evidence="8" type="primary">KIF14</name>
    <name evidence="8" type="ORF">SNAT2548_LOCUS6218</name>
</gene>
<dbReference type="InterPro" id="IPR027417">
    <property type="entry name" value="P-loop_NTPase"/>
</dbReference>
<feature type="compositionally biased region" description="Polar residues" evidence="6">
    <location>
        <begin position="935"/>
        <end position="946"/>
    </location>
</feature>
<evidence type="ECO:0000313" key="8">
    <source>
        <dbReference type="EMBL" id="CAE7203355.1"/>
    </source>
</evidence>
<feature type="binding site" evidence="4">
    <location>
        <begin position="95"/>
        <end position="102"/>
    </location>
    <ligand>
        <name>ATP</name>
        <dbReference type="ChEBI" id="CHEBI:30616"/>
    </ligand>
</feature>
<organism evidence="8 9">
    <name type="scientific">Symbiodinium natans</name>
    <dbReference type="NCBI Taxonomy" id="878477"/>
    <lineage>
        <taxon>Eukaryota</taxon>
        <taxon>Sar</taxon>
        <taxon>Alveolata</taxon>
        <taxon>Dinophyceae</taxon>
        <taxon>Suessiales</taxon>
        <taxon>Symbiodiniaceae</taxon>
        <taxon>Symbiodinium</taxon>
    </lineage>
</organism>
<evidence type="ECO:0000256" key="4">
    <source>
        <dbReference type="PROSITE-ProRule" id="PRU00283"/>
    </source>
</evidence>
<dbReference type="GO" id="GO:0005874">
    <property type="term" value="C:microtubule"/>
    <property type="evidence" value="ECO:0007669"/>
    <property type="project" value="UniProtKB-KW"/>
</dbReference>
<dbReference type="GO" id="GO:0003777">
    <property type="term" value="F:microtubule motor activity"/>
    <property type="evidence" value="ECO:0007669"/>
    <property type="project" value="InterPro"/>
</dbReference>
<feature type="coiled-coil region" evidence="5">
    <location>
        <begin position="357"/>
        <end position="427"/>
    </location>
</feature>
<dbReference type="AlphaFoldDB" id="A0A812JC68"/>
<evidence type="ECO:0000259" key="7">
    <source>
        <dbReference type="PROSITE" id="PS50067"/>
    </source>
</evidence>
<evidence type="ECO:0000313" key="9">
    <source>
        <dbReference type="Proteomes" id="UP000604046"/>
    </source>
</evidence>
<dbReference type="PANTHER" id="PTHR47968">
    <property type="entry name" value="CENTROMERE PROTEIN E"/>
    <property type="match status" value="1"/>
</dbReference>
<feature type="compositionally biased region" description="Low complexity" evidence="6">
    <location>
        <begin position="457"/>
        <end position="468"/>
    </location>
</feature>
<comment type="similarity">
    <text evidence="4">Belongs to the TRAFAC class myosin-kinesin ATPase superfamily. Kinesin family.</text>
</comment>
<dbReference type="SUPFAM" id="SSF52540">
    <property type="entry name" value="P-loop containing nucleoside triphosphate hydrolases"/>
    <property type="match status" value="1"/>
</dbReference>
<keyword evidence="1" id="KW-0493">Microtubule</keyword>
<feature type="domain" description="Kinesin motor" evidence="7">
    <location>
        <begin position="8"/>
        <end position="348"/>
    </location>
</feature>
<dbReference type="Proteomes" id="UP000604046">
    <property type="component" value="Unassembled WGS sequence"/>
</dbReference>
<protein>
    <submittedName>
        <fullName evidence="8">KIF14 protein</fullName>
    </submittedName>
</protein>
<keyword evidence="3 4" id="KW-0505">Motor protein</keyword>
<dbReference type="EMBL" id="CAJNDS010000408">
    <property type="protein sequence ID" value="CAE7203355.1"/>
    <property type="molecule type" value="Genomic_DNA"/>
</dbReference>
<dbReference type="PROSITE" id="PS50067">
    <property type="entry name" value="KINESIN_MOTOR_2"/>
    <property type="match status" value="1"/>
</dbReference>
<evidence type="ECO:0000256" key="5">
    <source>
        <dbReference type="SAM" id="Coils"/>
    </source>
</evidence>
<feature type="region of interest" description="Disordered" evidence="6">
    <location>
        <begin position="913"/>
        <end position="946"/>
    </location>
</feature>
<feature type="region of interest" description="Disordered" evidence="6">
    <location>
        <begin position="447"/>
        <end position="521"/>
    </location>
</feature>
<keyword evidence="9" id="KW-1185">Reference proteome</keyword>
<keyword evidence="2 5" id="KW-0175">Coiled coil</keyword>
<evidence type="ECO:0000256" key="2">
    <source>
        <dbReference type="ARBA" id="ARBA00023054"/>
    </source>
</evidence>
<dbReference type="Pfam" id="PF00225">
    <property type="entry name" value="Kinesin"/>
    <property type="match status" value="1"/>
</dbReference>
<evidence type="ECO:0000256" key="3">
    <source>
        <dbReference type="ARBA" id="ARBA00023175"/>
    </source>
</evidence>
<dbReference type="PANTHER" id="PTHR47968:SF36">
    <property type="entry name" value="KINESIN HEAVY CHAIN ISOFORM X1"/>
    <property type="match status" value="1"/>
</dbReference>
<keyword evidence="4" id="KW-0067">ATP-binding</keyword>
<dbReference type="Gene3D" id="2.60.200.20">
    <property type="match status" value="1"/>
</dbReference>
<keyword evidence="4" id="KW-0547">Nucleotide-binding</keyword>
<dbReference type="InterPro" id="IPR001752">
    <property type="entry name" value="Kinesin_motor_dom"/>
</dbReference>
<sequence>MDKTTDEAVFVGVRLRPFLGYETRQQCLTASGKIISVVGEYPDKKKRDFAFDCAMDSTDASKPDYVSQEKCYEMIGRRMLQHSISGYHTCLFCYGQTGSGKTFSFMGKKSETEQGLLPRLLRDLFGQVESVRSLGGHVQCRAQMLEVYNEKVRDLLEEKEKPKAPEIHVHPKVGVYVDGATDIQIETLDHLQKLLEAGLSRASVAATMRNAQSSRGHTIFRLLMENHEEDHTVVSSEVFCVDLAGRENEKTTKVTGENFVELTFINKSLMWLAQCIQGLGRQARQRSNSEELDGPSRARFRNSKLTLLLSNALTGNSKTCLLGTLSPAAINLDESYVTLNFASTVKSIKVTAKRVAKVDKDSLIQSLSEELRSLKEQLHNATPRNAQDLDSQAGFIRNMMESYKARWEEAQKNADMLRRQKDDALQNLAISRWRFARASLKNELRDEAAATMATRPEASSESAQAVQATQPGQPHMQSMQSHSPSKCPSSPSPRSPDNKHLEANEASEPSNDRALPDSDASQVESLRYQAANSLEMGAWLSHWRTPATSERSMWPPIPSLVIYSKDPSFSGRLVFHAEEEGRRYILGCSSRCDFQLPQTPGMCPETCLIWQESGRLFVKPLGIILLPSAAIEVNGLRLVRAEAKELLHQDFVVLGHSFRFFVFTKPDPTVQALLFSGRAEEGAIDESTNNAIRGIIAERACSPLEMERARRYLRALEEDMVSSCSSKDDFLKSAMLARNMIEEAKVLSKALRPHENLSYELLTASPVLSLHELGTPNLCIRVLKNGNPAPAEVALWSFSTFQNRLNLMRHAYSLRGSRPTTPAAVHDPWCELTACCHSGLASAEAPKAQLPYPVAVSPPTPTTVYRSPVQVAPALNPQNPQWRSPANWTSFGLASHPGVQAVSVSYRVPQIPAPPSCTSSPRIARRSVQGVEQAPSASPSTRFREI</sequence>
<evidence type="ECO:0000256" key="6">
    <source>
        <dbReference type="SAM" id="MobiDB-lite"/>
    </source>
</evidence>
<dbReference type="InterPro" id="IPR036961">
    <property type="entry name" value="Kinesin_motor_dom_sf"/>
</dbReference>
<evidence type="ECO:0000256" key="1">
    <source>
        <dbReference type="ARBA" id="ARBA00022701"/>
    </source>
</evidence>
<dbReference type="SMART" id="SM00129">
    <property type="entry name" value="KISc"/>
    <property type="match status" value="1"/>
</dbReference>
<accession>A0A812JC68</accession>
<dbReference type="SUPFAM" id="SSF49879">
    <property type="entry name" value="SMAD/FHA domain"/>
    <property type="match status" value="1"/>
</dbReference>
<dbReference type="Gene3D" id="3.40.850.10">
    <property type="entry name" value="Kinesin motor domain"/>
    <property type="match status" value="1"/>
</dbReference>
<reference evidence="8" key="1">
    <citation type="submission" date="2021-02" db="EMBL/GenBank/DDBJ databases">
        <authorList>
            <person name="Dougan E. K."/>
            <person name="Rhodes N."/>
            <person name="Thang M."/>
            <person name="Chan C."/>
        </authorList>
    </citation>
    <scope>NUCLEOTIDE SEQUENCE</scope>
</reference>
<dbReference type="GO" id="GO:0005524">
    <property type="term" value="F:ATP binding"/>
    <property type="evidence" value="ECO:0007669"/>
    <property type="project" value="UniProtKB-UniRule"/>
</dbReference>
<dbReference type="GO" id="GO:0007018">
    <property type="term" value="P:microtubule-based movement"/>
    <property type="evidence" value="ECO:0007669"/>
    <property type="project" value="InterPro"/>
</dbReference>
<dbReference type="InterPro" id="IPR008984">
    <property type="entry name" value="SMAD_FHA_dom_sf"/>
</dbReference>
<name>A0A812JC68_9DINO</name>